<comment type="caution">
    <text evidence="1">The sequence shown here is derived from an EMBL/GenBank/DDBJ whole genome shotgun (WGS) entry which is preliminary data.</text>
</comment>
<evidence type="ECO:0000313" key="2">
    <source>
        <dbReference type="Proteomes" id="UP000324222"/>
    </source>
</evidence>
<reference evidence="1 2" key="1">
    <citation type="submission" date="2019-05" db="EMBL/GenBank/DDBJ databases">
        <title>Another draft genome of Portunus trituberculatus and its Hox gene families provides insights of decapod evolution.</title>
        <authorList>
            <person name="Jeong J.-H."/>
            <person name="Song I."/>
            <person name="Kim S."/>
            <person name="Choi T."/>
            <person name="Kim D."/>
            <person name="Ryu S."/>
            <person name="Kim W."/>
        </authorList>
    </citation>
    <scope>NUCLEOTIDE SEQUENCE [LARGE SCALE GENOMIC DNA]</scope>
    <source>
        <tissue evidence="1">Muscle</tissue>
    </source>
</reference>
<name>A0A5B7GXK1_PORTR</name>
<sequence length="85" mass="9665">MSPRISIRWNGYYTQGKLSQAFQLPTTLQCRWWCAPASLRLIHVSFAGDKCEHDSRTHFANAAAALTRRRNKLVKSYGTPLNVLS</sequence>
<accession>A0A5B7GXK1</accession>
<dbReference type="AlphaFoldDB" id="A0A5B7GXK1"/>
<gene>
    <name evidence="1" type="ORF">E2C01_056390</name>
</gene>
<proteinExistence type="predicted"/>
<dbReference type="EMBL" id="VSRR010019513">
    <property type="protein sequence ID" value="MPC62306.1"/>
    <property type="molecule type" value="Genomic_DNA"/>
</dbReference>
<evidence type="ECO:0000313" key="1">
    <source>
        <dbReference type="EMBL" id="MPC62306.1"/>
    </source>
</evidence>
<keyword evidence="2" id="KW-1185">Reference proteome</keyword>
<organism evidence="1 2">
    <name type="scientific">Portunus trituberculatus</name>
    <name type="common">Swimming crab</name>
    <name type="synonym">Neptunus trituberculatus</name>
    <dbReference type="NCBI Taxonomy" id="210409"/>
    <lineage>
        <taxon>Eukaryota</taxon>
        <taxon>Metazoa</taxon>
        <taxon>Ecdysozoa</taxon>
        <taxon>Arthropoda</taxon>
        <taxon>Crustacea</taxon>
        <taxon>Multicrustacea</taxon>
        <taxon>Malacostraca</taxon>
        <taxon>Eumalacostraca</taxon>
        <taxon>Eucarida</taxon>
        <taxon>Decapoda</taxon>
        <taxon>Pleocyemata</taxon>
        <taxon>Brachyura</taxon>
        <taxon>Eubrachyura</taxon>
        <taxon>Portunoidea</taxon>
        <taxon>Portunidae</taxon>
        <taxon>Portuninae</taxon>
        <taxon>Portunus</taxon>
    </lineage>
</organism>
<protein>
    <submittedName>
        <fullName evidence="1">Uncharacterized protein</fullName>
    </submittedName>
</protein>
<dbReference type="Proteomes" id="UP000324222">
    <property type="component" value="Unassembled WGS sequence"/>
</dbReference>